<dbReference type="PANTHER" id="PTHR13180">
    <property type="entry name" value="SMALL MEMBRANE PROTEIN-RELATED"/>
    <property type="match status" value="1"/>
</dbReference>
<evidence type="ECO:0000313" key="7">
    <source>
        <dbReference type="EMBL" id="JAR99491.1"/>
    </source>
</evidence>
<sequence>LSGYLKCVTVYLLSKGLFQNIAFTSVFISFNNKMGNIMENLPSCIWFEGGDKKNAISSLIAGLLFFTGWWLTIDANATHSDSFHGAYHVCGIIGTLSLFMINSVSSLQMQGDTFAMQGGWIGPRGARLWLFVGFVLGFAAVIASCWILFSGFIGNTKEKDSLWVGTVFIPSKSIHICWLISV</sequence>
<protein>
    <submittedName>
        <fullName evidence="7">Transmembrane protein 50a</fullName>
    </submittedName>
</protein>
<comment type="subcellular location">
    <subcellularLocation>
        <location evidence="1">Membrane</location>
        <topology evidence="1">Multi-pass membrane protein</topology>
    </subcellularLocation>
</comment>
<keyword evidence="3 6" id="KW-0812">Transmembrane</keyword>
<evidence type="ECO:0000256" key="3">
    <source>
        <dbReference type="ARBA" id="ARBA00022692"/>
    </source>
</evidence>
<dbReference type="Pfam" id="PF05255">
    <property type="entry name" value="UPF0220"/>
    <property type="match status" value="1"/>
</dbReference>
<feature type="non-terminal residue" evidence="7">
    <location>
        <position position="1"/>
    </location>
</feature>
<evidence type="ECO:0000256" key="1">
    <source>
        <dbReference type="ARBA" id="ARBA00004141"/>
    </source>
</evidence>
<proteinExistence type="inferred from homology"/>
<dbReference type="EMBL" id="GEMB01003729">
    <property type="protein sequence ID" value="JAR99491.1"/>
    <property type="molecule type" value="Transcribed_RNA"/>
</dbReference>
<reference evidence="7" key="2">
    <citation type="journal article" date="2017" name="J. Med. Entomol.">
        <title>Transcriptome Analysis of the Triatoma infestans (Hemiptera: Reduviidae) Integument.</title>
        <authorList>
            <person name="Calderon-Fernandez G.M."/>
            <person name="Moriconi D.E."/>
            <person name="Dulbecco A.B."/>
            <person name="Juarez M.P."/>
        </authorList>
    </citation>
    <scope>NUCLEOTIDE SEQUENCE</scope>
    <source>
        <strain evidence="7">Int1</strain>
        <tissue evidence="7">Integument</tissue>
    </source>
</reference>
<evidence type="ECO:0000256" key="4">
    <source>
        <dbReference type="ARBA" id="ARBA00022989"/>
    </source>
</evidence>
<dbReference type="GO" id="GO:0016020">
    <property type="term" value="C:membrane"/>
    <property type="evidence" value="ECO:0007669"/>
    <property type="project" value="UniProtKB-SubCell"/>
</dbReference>
<accession>A0A161MYW6</accession>
<feature type="transmembrane region" description="Helical" evidence="6">
    <location>
        <begin position="128"/>
        <end position="149"/>
    </location>
</feature>
<evidence type="ECO:0000256" key="2">
    <source>
        <dbReference type="ARBA" id="ARBA00005335"/>
    </source>
</evidence>
<name>A0A161MYW6_TRIIF</name>
<comment type="similarity">
    <text evidence="2">Belongs to the UPF0220 family.</text>
</comment>
<keyword evidence="4 6" id="KW-1133">Transmembrane helix</keyword>
<evidence type="ECO:0000256" key="5">
    <source>
        <dbReference type="ARBA" id="ARBA00023136"/>
    </source>
</evidence>
<feature type="transmembrane region" description="Helical" evidence="6">
    <location>
        <begin position="55"/>
        <end position="73"/>
    </location>
</feature>
<keyword evidence="5 6" id="KW-0472">Membrane</keyword>
<feature type="transmembrane region" description="Helical" evidence="6">
    <location>
        <begin position="85"/>
        <end position="107"/>
    </location>
</feature>
<organism evidence="7">
    <name type="scientific">Triatoma infestans</name>
    <name type="common">Assassin bug</name>
    <dbReference type="NCBI Taxonomy" id="30076"/>
    <lineage>
        <taxon>Eukaryota</taxon>
        <taxon>Metazoa</taxon>
        <taxon>Ecdysozoa</taxon>
        <taxon>Arthropoda</taxon>
        <taxon>Hexapoda</taxon>
        <taxon>Insecta</taxon>
        <taxon>Pterygota</taxon>
        <taxon>Neoptera</taxon>
        <taxon>Paraneoptera</taxon>
        <taxon>Hemiptera</taxon>
        <taxon>Heteroptera</taxon>
        <taxon>Panheteroptera</taxon>
        <taxon>Cimicomorpha</taxon>
        <taxon>Reduviidae</taxon>
        <taxon>Triatominae</taxon>
        <taxon>Triatoma</taxon>
    </lineage>
</organism>
<reference evidence="7" key="1">
    <citation type="submission" date="2016-04" db="EMBL/GenBank/DDBJ databases">
        <authorList>
            <person name="Calderon-Fernandez G.M.Sr."/>
        </authorList>
    </citation>
    <scope>NUCLEOTIDE SEQUENCE</scope>
    <source>
        <strain evidence="7">Int1</strain>
        <tissue evidence="7">Integument</tissue>
    </source>
</reference>
<dbReference type="AlphaFoldDB" id="A0A161MYW6"/>
<evidence type="ECO:0000256" key="6">
    <source>
        <dbReference type="SAM" id="Phobius"/>
    </source>
</evidence>
<dbReference type="InterPro" id="IPR007919">
    <property type="entry name" value="UPF0220"/>
</dbReference>